<comment type="caution">
    <text evidence="1">The sequence shown here is derived from an EMBL/GenBank/DDBJ whole genome shotgun (WGS) entry which is preliminary data.</text>
</comment>
<reference evidence="1" key="1">
    <citation type="journal article" date="2014" name="Front. Microbiol.">
        <title>High frequency of phylogenetically diverse reductive dehalogenase-homologous genes in deep subseafloor sedimentary metagenomes.</title>
        <authorList>
            <person name="Kawai M."/>
            <person name="Futagami T."/>
            <person name="Toyoda A."/>
            <person name="Takaki Y."/>
            <person name="Nishi S."/>
            <person name="Hori S."/>
            <person name="Arai W."/>
            <person name="Tsubouchi T."/>
            <person name="Morono Y."/>
            <person name="Uchiyama I."/>
            <person name="Ito T."/>
            <person name="Fujiyama A."/>
            <person name="Inagaki F."/>
            <person name="Takami H."/>
        </authorList>
    </citation>
    <scope>NUCLEOTIDE SEQUENCE</scope>
    <source>
        <strain evidence="1">Expedition CK06-06</strain>
    </source>
</reference>
<proteinExistence type="predicted"/>
<sequence length="68" mass="7193">MAQEVNLLDPLGIAKAVRGQVNQMAISAKLPPLPEMPAIKVSMAGLPLLNQFNQIPDRAGMGRGERAG</sequence>
<name>X1GMM6_9ZZZZ</name>
<organism evidence="1">
    <name type="scientific">marine sediment metagenome</name>
    <dbReference type="NCBI Taxonomy" id="412755"/>
    <lineage>
        <taxon>unclassified sequences</taxon>
        <taxon>metagenomes</taxon>
        <taxon>ecological metagenomes</taxon>
    </lineage>
</organism>
<protein>
    <submittedName>
        <fullName evidence="1">Uncharacterized protein</fullName>
    </submittedName>
</protein>
<dbReference type="AlphaFoldDB" id="X1GMM6"/>
<dbReference type="EMBL" id="BARU01017334">
    <property type="protein sequence ID" value="GAH59146.1"/>
    <property type="molecule type" value="Genomic_DNA"/>
</dbReference>
<evidence type="ECO:0000313" key="1">
    <source>
        <dbReference type="EMBL" id="GAH59146.1"/>
    </source>
</evidence>
<gene>
    <name evidence="1" type="ORF">S03H2_28766</name>
</gene>
<accession>X1GMM6</accession>